<dbReference type="PROSITE" id="PS50835">
    <property type="entry name" value="IG_LIKE"/>
    <property type="match status" value="2"/>
</dbReference>
<evidence type="ECO:0000313" key="5">
    <source>
        <dbReference type="Proteomes" id="UP000762676"/>
    </source>
</evidence>
<dbReference type="EMBL" id="BMAT01007700">
    <property type="protein sequence ID" value="GFR69362.1"/>
    <property type="molecule type" value="Genomic_DNA"/>
</dbReference>
<feature type="domain" description="Ig-like" evidence="3">
    <location>
        <begin position="96"/>
        <end position="216"/>
    </location>
</feature>
<dbReference type="PROSITE" id="PS01209">
    <property type="entry name" value="LDLRA_1"/>
    <property type="match status" value="1"/>
</dbReference>
<evidence type="ECO:0000256" key="1">
    <source>
        <dbReference type="ARBA" id="ARBA00023157"/>
    </source>
</evidence>
<dbReference type="SUPFAM" id="SSF48726">
    <property type="entry name" value="Immunoglobulin"/>
    <property type="match status" value="1"/>
</dbReference>
<dbReference type="SMART" id="SM00192">
    <property type="entry name" value="LDLa"/>
    <property type="match status" value="1"/>
</dbReference>
<dbReference type="InterPro" id="IPR013783">
    <property type="entry name" value="Ig-like_fold"/>
</dbReference>
<evidence type="ECO:0000259" key="3">
    <source>
        <dbReference type="PROSITE" id="PS50835"/>
    </source>
</evidence>
<dbReference type="Pfam" id="PF00057">
    <property type="entry name" value="Ldl_recept_a"/>
    <property type="match status" value="1"/>
</dbReference>
<feature type="domain" description="Ig-like" evidence="3">
    <location>
        <begin position="424"/>
        <end position="507"/>
    </location>
</feature>
<dbReference type="Gene3D" id="2.60.40.10">
    <property type="entry name" value="Immunoglobulins"/>
    <property type="match status" value="2"/>
</dbReference>
<keyword evidence="1 2" id="KW-1015">Disulfide bond</keyword>
<dbReference type="InterPro" id="IPR007110">
    <property type="entry name" value="Ig-like_dom"/>
</dbReference>
<feature type="disulfide bond" evidence="2">
    <location>
        <begin position="73"/>
        <end position="85"/>
    </location>
</feature>
<evidence type="ECO:0000256" key="2">
    <source>
        <dbReference type="PROSITE-ProRule" id="PRU00124"/>
    </source>
</evidence>
<feature type="disulfide bond" evidence="2">
    <location>
        <begin position="92"/>
        <end position="107"/>
    </location>
</feature>
<dbReference type="InterPro" id="IPR002172">
    <property type="entry name" value="LDrepeatLR_classA_rpt"/>
</dbReference>
<organism evidence="4 5">
    <name type="scientific">Elysia marginata</name>
    <dbReference type="NCBI Taxonomy" id="1093978"/>
    <lineage>
        <taxon>Eukaryota</taxon>
        <taxon>Metazoa</taxon>
        <taxon>Spiralia</taxon>
        <taxon>Lophotrochozoa</taxon>
        <taxon>Mollusca</taxon>
        <taxon>Gastropoda</taxon>
        <taxon>Heterobranchia</taxon>
        <taxon>Euthyneura</taxon>
        <taxon>Panpulmonata</taxon>
        <taxon>Sacoglossa</taxon>
        <taxon>Placobranchoidea</taxon>
        <taxon>Plakobranchidae</taxon>
        <taxon>Elysia</taxon>
    </lineage>
</organism>
<dbReference type="PROSITE" id="PS50068">
    <property type="entry name" value="LDLRA_2"/>
    <property type="match status" value="1"/>
</dbReference>
<keyword evidence="5" id="KW-1185">Reference proteome</keyword>
<sequence length="564" mass="65478">MSQLQSIQQRVSDLCKGTPSRDHSCEELDKYRDCVRRIVEFFCDWKIGVYIYRVFRYHLEPLKPVGCQLEHSCALTGYQCRNGQCVADYMACDGTPQCSDKSDETQCQIKILRGQYVHRPNLGCITFGGQEFHETIHWFLQRPGETEVVNITHRLEQDQAEGENSSDHLASQLSVREKRRWRDFYSRLDFKLVSAEEAGTYFCQSGKLMSQPVRLAPQCSRGKLSCGGKCRDRSQVCHGWARCSTRPADLDCERQACTKLLQCKRKLNFDVDVVVPKNVPSNIGKLKLGFYRCWRKNNPVCTDEAVREESMETLRVLRYLSQPLVRATLGHSACNYDPTEYDEMLESVSTKCNLEVIDYPRPCRKLKAHHWCVHKTVRKLCGHQAAYHAYQLSHVRLRRVHKQFRCFNVKEFWLRAEKKQPKIGHSFRLKCEVKGEAEFRPNITWLRRPRSVYNVPITPIENDSRRSIEEIRHGKQVDSVLSIHSVTEADLGSFLCELKDSRSKFYNFRLPDTAGSICHDLVKCKDQLYWEPTMGLSFPADRMSFQTCRSVKKIEIIKSEGKTE</sequence>
<dbReference type="InterPro" id="IPR036179">
    <property type="entry name" value="Ig-like_dom_sf"/>
</dbReference>
<dbReference type="InterPro" id="IPR023415">
    <property type="entry name" value="LDLR_class-A_CS"/>
</dbReference>
<evidence type="ECO:0000313" key="4">
    <source>
        <dbReference type="EMBL" id="GFR69362.1"/>
    </source>
</evidence>
<dbReference type="Gene3D" id="4.10.400.10">
    <property type="entry name" value="Low-density Lipoprotein Receptor"/>
    <property type="match status" value="1"/>
</dbReference>
<name>A0AAV4F837_9GAST</name>
<protein>
    <recommendedName>
        <fullName evidence="3">Ig-like domain-containing protein</fullName>
    </recommendedName>
</protein>
<dbReference type="CDD" id="cd00112">
    <property type="entry name" value="LDLa"/>
    <property type="match status" value="1"/>
</dbReference>
<proteinExistence type="predicted"/>
<dbReference type="Proteomes" id="UP000762676">
    <property type="component" value="Unassembled WGS sequence"/>
</dbReference>
<dbReference type="InterPro" id="IPR036055">
    <property type="entry name" value="LDL_receptor-like_sf"/>
</dbReference>
<dbReference type="SUPFAM" id="SSF57424">
    <property type="entry name" value="LDL receptor-like module"/>
    <property type="match status" value="1"/>
</dbReference>
<reference evidence="4 5" key="1">
    <citation type="journal article" date="2021" name="Elife">
        <title>Chloroplast acquisition without the gene transfer in kleptoplastic sea slugs, Plakobranchus ocellatus.</title>
        <authorList>
            <person name="Maeda T."/>
            <person name="Takahashi S."/>
            <person name="Yoshida T."/>
            <person name="Shimamura S."/>
            <person name="Takaki Y."/>
            <person name="Nagai Y."/>
            <person name="Toyoda A."/>
            <person name="Suzuki Y."/>
            <person name="Arimoto A."/>
            <person name="Ishii H."/>
            <person name="Satoh N."/>
            <person name="Nishiyama T."/>
            <person name="Hasebe M."/>
            <person name="Maruyama T."/>
            <person name="Minagawa J."/>
            <person name="Obokata J."/>
            <person name="Shigenobu S."/>
        </authorList>
    </citation>
    <scope>NUCLEOTIDE SEQUENCE [LARGE SCALE GENOMIC DNA]</scope>
</reference>
<feature type="disulfide bond" evidence="2">
    <location>
        <begin position="80"/>
        <end position="98"/>
    </location>
</feature>
<comment type="caution">
    <text evidence="4">The sequence shown here is derived from an EMBL/GenBank/DDBJ whole genome shotgun (WGS) entry which is preliminary data.</text>
</comment>
<dbReference type="AlphaFoldDB" id="A0AAV4F837"/>
<accession>A0AAV4F837</accession>
<gene>
    <name evidence="4" type="ORF">ElyMa_003755900</name>
</gene>